<reference evidence="1" key="1">
    <citation type="submission" date="2018-10" db="EMBL/GenBank/DDBJ databases">
        <title>Effector identification in a new, highly contiguous assembly of the strawberry crown rot pathogen Phytophthora cactorum.</title>
        <authorList>
            <person name="Armitage A.D."/>
            <person name="Nellist C.F."/>
            <person name="Bates H."/>
            <person name="Vickerstaff R.J."/>
            <person name="Harrison R.J."/>
        </authorList>
    </citation>
    <scope>NUCLEOTIDE SEQUENCE</scope>
    <source>
        <strain evidence="1">4040</strain>
    </source>
</reference>
<proteinExistence type="predicted"/>
<dbReference type="VEuPathDB" id="FungiDB:PC110_g15458"/>
<dbReference type="PANTHER" id="PTHR47169:SF2">
    <property type="entry name" value="OS01G0541250 PROTEIN"/>
    <property type="match status" value="1"/>
</dbReference>
<name>A0A8T1BED4_9STRA</name>
<evidence type="ECO:0000313" key="1">
    <source>
        <dbReference type="EMBL" id="KAG2898437.1"/>
    </source>
</evidence>
<sequence length="90" mass="9815">MIQQDNAKPHVFHHDADVVEAGMEGGLYIRMLFQPPPPLNSPDIIVLDLGLFNAMYSIPNRVPIHGIDNLITAGQAAYKDMSADTLAQSS</sequence>
<dbReference type="EMBL" id="RCMK01001253">
    <property type="protein sequence ID" value="KAG2898437.1"/>
    <property type="molecule type" value="Genomic_DNA"/>
</dbReference>
<comment type="caution">
    <text evidence="1">The sequence shown here is derived from an EMBL/GenBank/DDBJ whole genome shotgun (WGS) entry which is preliminary data.</text>
</comment>
<dbReference type="Proteomes" id="UP000736787">
    <property type="component" value="Unassembled WGS sequence"/>
</dbReference>
<evidence type="ECO:0000313" key="2">
    <source>
        <dbReference type="Proteomes" id="UP000736787"/>
    </source>
</evidence>
<dbReference type="InterPro" id="IPR036397">
    <property type="entry name" value="RNaseH_sf"/>
</dbReference>
<dbReference type="GO" id="GO:0003676">
    <property type="term" value="F:nucleic acid binding"/>
    <property type="evidence" value="ECO:0007669"/>
    <property type="project" value="InterPro"/>
</dbReference>
<gene>
    <name evidence="1" type="ORF">PC117_g22534</name>
</gene>
<protein>
    <submittedName>
        <fullName evidence="1">Uncharacterized protein</fullName>
    </submittedName>
</protein>
<dbReference type="Gene3D" id="3.30.420.10">
    <property type="entry name" value="Ribonuclease H-like superfamily/Ribonuclease H"/>
    <property type="match status" value="1"/>
</dbReference>
<organism evidence="1 2">
    <name type="scientific">Phytophthora cactorum</name>
    <dbReference type="NCBI Taxonomy" id="29920"/>
    <lineage>
        <taxon>Eukaryota</taxon>
        <taxon>Sar</taxon>
        <taxon>Stramenopiles</taxon>
        <taxon>Oomycota</taxon>
        <taxon>Peronosporomycetes</taxon>
        <taxon>Peronosporales</taxon>
        <taxon>Peronosporaceae</taxon>
        <taxon>Phytophthora</taxon>
    </lineage>
</organism>
<dbReference type="AlphaFoldDB" id="A0A8T1BED4"/>
<accession>A0A8T1BED4</accession>
<dbReference type="PANTHER" id="PTHR47169">
    <property type="entry name" value="OS01G0541250 PROTEIN"/>
    <property type="match status" value="1"/>
</dbReference>